<evidence type="ECO:0000256" key="6">
    <source>
        <dbReference type="SAM" id="Phobius"/>
    </source>
</evidence>
<name>A0A1L7XG92_9HELO</name>
<keyword evidence="2 6" id="KW-0812">Transmembrane</keyword>
<comment type="similarity">
    <text evidence="5">Belongs to the SAT4 family.</text>
</comment>
<feature type="transmembrane region" description="Helical" evidence="6">
    <location>
        <begin position="71"/>
        <end position="96"/>
    </location>
</feature>
<dbReference type="InterPro" id="IPR049326">
    <property type="entry name" value="Rhodopsin_dom_fungi"/>
</dbReference>
<proteinExistence type="inferred from homology"/>
<dbReference type="STRING" id="576137.A0A1L7XG92"/>
<dbReference type="PANTHER" id="PTHR33048">
    <property type="entry name" value="PTH11-LIKE INTEGRAL MEMBRANE PROTEIN (AFU_ORTHOLOGUE AFUA_5G11245)"/>
    <property type="match status" value="1"/>
</dbReference>
<dbReference type="GO" id="GO:0016020">
    <property type="term" value="C:membrane"/>
    <property type="evidence" value="ECO:0007669"/>
    <property type="project" value="UniProtKB-SubCell"/>
</dbReference>
<evidence type="ECO:0000256" key="1">
    <source>
        <dbReference type="ARBA" id="ARBA00004141"/>
    </source>
</evidence>
<evidence type="ECO:0000256" key="3">
    <source>
        <dbReference type="ARBA" id="ARBA00022989"/>
    </source>
</evidence>
<evidence type="ECO:0000313" key="9">
    <source>
        <dbReference type="Proteomes" id="UP000184330"/>
    </source>
</evidence>
<keyword evidence="4 6" id="KW-0472">Membrane</keyword>
<reference evidence="8 9" key="1">
    <citation type="submission" date="2016-03" db="EMBL/GenBank/DDBJ databases">
        <authorList>
            <person name="Ploux O."/>
        </authorList>
    </citation>
    <scope>NUCLEOTIDE SEQUENCE [LARGE SCALE GENOMIC DNA]</scope>
    <source>
        <strain evidence="8 9">UAMH 11012</strain>
    </source>
</reference>
<feature type="transmembrane region" description="Helical" evidence="6">
    <location>
        <begin position="270"/>
        <end position="290"/>
    </location>
</feature>
<sequence>MPSVFRLDNGLEQASTTAELDTSTNAPSILAINGFFCGFTVLVACARIYVRAIMLKTMGTDDYLITAATASQILIVMSICGVGVLICFIGETSHGIGMHLASIKPADLVKMLHWQYFHSLIVTVGISLIKLSVATFLLRLVPGKGYKIFLYCMIAFLVAFTCSSAGTLIWSCVPIRASWDAASEPNAKCFSNKVFTAIGLFNSSVNIVTDILFASLPIPMVWNLQVNIRTKISLIAILSLGYFACAASIVKTVIQSQVLSNPDSTRNDSYFIWNSIELYIGILAASLPSLRPLFKSILETTRSLRTRGITSSGQMGGTRHKYYIHEDGIGMNSLQSRGKIHDGEVGGEGGKYDVRVTTRGLGGRGLESTSNKSEDEIIKADSESMEDVWPLQGIKKTVDVTVT</sequence>
<dbReference type="InterPro" id="IPR052337">
    <property type="entry name" value="SAT4-like"/>
</dbReference>
<protein>
    <recommendedName>
        <fullName evidence="7">Rhodopsin domain-containing protein</fullName>
    </recommendedName>
</protein>
<keyword evidence="9" id="KW-1185">Reference proteome</keyword>
<evidence type="ECO:0000259" key="7">
    <source>
        <dbReference type="Pfam" id="PF20684"/>
    </source>
</evidence>
<feature type="transmembrane region" description="Helical" evidence="6">
    <location>
        <begin position="116"/>
        <end position="141"/>
    </location>
</feature>
<feature type="domain" description="Rhodopsin" evidence="7">
    <location>
        <begin position="46"/>
        <end position="295"/>
    </location>
</feature>
<evidence type="ECO:0000256" key="2">
    <source>
        <dbReference type="ARBA" id="ARBA00022692"/>
    </source>
</evidence>
<evidence type="ECO:0000256" key="5">
    <source>
        <dbReference type="ARBA" id="ARBA00038359"/>
    </source>
</evidence>
<feature type="transmembrane region" description="Helical" evidence="6">
    <location>
        <begin position="194"/>
        <end position="220"/>
    </location>
</feature>
<dbReference type="Pfam" id="PF20684">
    <property type="entry name" value="Fung_rhodopsin"/>
    <property type="match status" value="1"/>
</dbReference>
<feature type="transmembrane region" description="Helical" evidence="6">
    <location>
        <begin position="148"/>
        <end position="170"/>
    </location>
</feature>
<comment type="subcellular location">
    <subcellularLocation>
        <location evidence="1">Membrane</location>
        <topology evidence="1">Multi-pass membrane protein</topology>
    </subcellularLocation>
</comment>
<dbReference type="Proteomes" id="UP000184330">
    <property type="component" value="Unassembled WGS sequence"/>
</dbReference>
<evidence type="ECO:0000256" key="4">
    <source>
        <dbReference type="ARBA" id="ARBA00023136"/>
    </source>
</evidence>
<feature type="transmembrane region" description="Helical" evidence="6">
    <location>
        <begin position="29"/>
        <end position="50"/>
    </location>
</feature>
<evidence type="ECO:0000313" key="8">
    <source>
        <dbReference type="EMBL" id="CZR64069.1"/>
    </source>
</evidence>
<feature type="transmembrane region" description="Helical" evidence="6">
    <location>
        <begin position="232"/>
        <end position="250"/>
    </location>
</feature>
<dbReference type="EMBL" id="FJOG01000025">
    <property type="protein sequence ID" value="CZR64069.1"/>
    <property type="molecule type" value="Genomic_DNA"/>
</dbReference>
<organism evidence="8 9">
    <name type="scientific">Phialocephala subalpina</name>
    <dbReference type="NCBI Taxonomy" id="576137"/>
    <lineage>
        <taxon>Eukaryota</taxon>
        <taxon>Fungi</taxon>
        <taxon>Dikarya</taxon>
        <taxon>Ascomycota</taxon>
        <taxon>Pezizomycotina</taxon>
        <taxon>Leotiomycetes</taxon>
        <taxon>Helotiales</taxon>
        <taxon>Mollisiaceae</taxon>
        <taxon>Phialocephala</taxon>
        <taxon>Phialocephala fortinii species complex</taxon>
    </lineage>
</organism>
<gene>
    <name evidence="8" type="ORF">PAC_13966</name>
</gene>
<dbReference type="OrthoDB" id="3897607at2759"/>
<accession>A0A1L7XG92</accession>
<keyword evidence="3 6" id="KW-1133">Transmembrane helix</keyword>
<dbReference type="PANTHER" id="PTHR33048:SF167">
    <property type="entry name" value="INTEGRAL MEMBRANE PROTEIN"/>
    <property type="match status" value="1"/>
</dbReference>
<dbReference type="AlphaFoldDB" id="A0A1L7XG92"/>